<dbReference type="SMART" id="SM00320">
    <property type="entry name" value="WD40"/>
    <property type="match status" value="5"/>
</dbReference>
<dbReference type="PANTHER" id="PTHR34512:SF30">
    <property type="entry name" value="OUTER MEMBRANE PROTEIN ASSEMBLY FACTOR BAMB"/>
    <property type="match status" value="1"/>
</dbReference>
<dbReference type="InterPro" id="IPR001680">
    <property type="entry name" value="WD40_rpt"/>
</dbReference>
<feature type="domain" description="Pyrrolo-quinoline quinone repeat" evidence="2">
    <location>
        <begin position="16"/>
        <end position="143"/>
    </location>
</feature>
<dbReference type="InterPro" id="IPR018391">
    <property type="entry name" value="PQQ_b-propeller_rpt"/>
</dbReference>
<evidence type="ECO:0000259" key="2">
    <source>
        <dbReference type="Pfam" id="PF13360"/>
    </source>
</evidence>
<dbReference type="SUPFAM" id="SSF48452">
    <property type="entry name" value="TPR-like"/>
    <property type="match status" value="1"/>
</dbReference>
<dbReference type="AlphaFoldDB" id="A0A7C8DDS2"/>
<sequence>MPETSRFRLVLPGPALSLAVAADGSTIVAGDRNGNLTVSDGEGALLWQRKLGEGIHGVAVSRDGQRIVCGSKDCQLRTFTRAGELEWEQPLGKSVWSLAMDPGGNFIATGTGDSVAFYTDGGILVWEYETARAMVGVSISRAGSRIIACGDEQLFCLDGEGALLWQKKRGDSLWDAAISEDGGRVFLGGWDRKVHCLDGSGEERWEYLTDGYVRAVCPTADGGVLAASHDGCIYRLSPAGDALAVRRPGGELTSVGCSASLALAVAGTGTDVVAYQMDITDTVAPAATPAPTAEPEEDNLFGFGMFGDIEPDTSGLGNYEPGTATPPVTGTAGEGGEFREFAAEMVKEDVRNYLRLGNVAWRGGRFARATEHYERATQVAPDEPRGWHNLAVCRYYLARKSNPDDIEGAVRQAYEPLRSANHSDAQYGPALATLEYFAELLKLLEDIE</sequence>
<accession>A0A7C8DDS2</accession>
<dbReference type="SUPFAM" id="SSF50998">
    <property type="entry name" value="Quinoprotein alcohol dehydrogenase-like"/>
    <property type="match status" value="1"/>
</dbReference>
<feature type="domain" description="Pyrrolo-quinoline quinone repeat" evidence="2">
    <location>
        <begin position="156"/>
        <end position="241"/>
    </location>
</feature>
<keyword evidence="1" id="KW-0802">TPR repeat</keyword>
<dbReference type="InterPro" id="IPR011990">
    <property type="entry name" value="TPR-like_helical_dom_sf"/>
</dbReference>
<dbReference type="InterPro" id="IPR019734">
    <property type="entry name" value="TPR_rpt"/>
</dbReference>
<dbReference type="Proteomes" id="UP000589516">
    <property type="component" value="Unassembled WGS sequence"/>
</dbReference>
<feature type="repeat" description="TPR" evidence="1">
    <location>
        <begin position="350"/>
        <end position="383"/>
    </location>
</feature>
<dbReference type="InterPro" id="IPR015943">
    <property type="entry name" value="WD40/YVTN_repeat-like_dom_sf"/>
</dbReference>
<dbReference type="Gene3D" id="1.25.40.10">
    <property type="entry name" value="Tetratricopeptide repeat domain"/>
    <property type="match status" value="1"/>
</dbReference>
<dbReference type="EMBL" id="DUAV01000031">
    <property type="protein sequence ID" value="HIG63867.1"/>
    <property type="molecule type" value="Genomic_DNA"/>
</dbReference>
<dbReference type="InterPro" id="IPR002372">
    <property type="entry name" value="PQQ_rpt_dom"/>
</dbReference>
<gene>
    <name evidence="3" type="ORF">EYQ16_05075</name>
</gene>
<organism evidence="3 4">
    <name type="scientific">Marine Group III euryarchaeote</name>
    <dbReference type="NCBI Taxonomy" id="2173149"/>
    <lineage>
        <taxon>Archaea</taxon>
        <taxon>Methanobacteriati</taxon>
        <taxon>Thermoplasmatota</taxon>
        <taxon>Thermoplasmata</taxon>
        <taxon>Candidatus Thermoprofundales</taxon>
    </lineage>
</organism>
<name>A0A7C8DDS2_9ARCH</name>
<dbReference type="InterPro" id="IPR011047">
    <property type="entry name" value="Quinoprotein_ADH-like_sf"/>
</dbReference>
<dbReference type="Pfam" id="PF13428">
    <property type="entry name" value="TPR_14"/>
    <property type="match status" value="1"/>
</dbReference>
<reference evidence="4" key="1">
    <citation type="journal article" date="2019" name="bioRxiv">
        <title>Genome diversification in globally distributed novel marine Proteobacteria is linked to environmental adaptation.</title>
        <authorList>
            <person name="Zhou Z."/>
            <person name="Tran P.Q."/>
            <person name="Kieft K."/>
            <person name="Anantharaman K."/>
        </authorList>
    </citation>
    <scope>NUCLEOTIDE SEQUENCE [LARGE SCALE GENOMIC DNA]</scope>
</reference>
<dbReference type="PANTHER" id="PTHR34512">
    <property type="entry name" value="CELL SURFACE PROTEIN"/>
    <property type="match status" value="1"/>
</dbReference>
<dbReference type="Gene3D" id="2.130.10.10">
    <property type="entry name" value="YVTN repeat-like/Quinoprotein amine dehydrogenase"/>
    <property type="match status" value="2"/>
</dbReference>
<dbReference type="PROSITE" id="PS50005">
    <property type="entry name" value="TPR"/>
    <property type="match status" value="1"/>
</dbReference>
<proteinExistence type="predicted"/>
<protein>
    <submittedName>
        <fullName evidence="3">Tetratricopeptide repeat protein</fullName>
    </submittedName>
</protein>
<dbReference type="Pfam" id="PF13360">
    <property type="entry name" value="PQQ_2"/>
    <property type="match status" value="2"/>
</dbReference>
<comment type="caution">
    <text evidence="3">The sequence shown here is derived from an EMBL/GenBank/DDBJ whole genome shotgun (WGS) entry which is preliminary data.</text>
</comment>
<evidence type="ECO:0000256" key="1">
    <source>
        <dbReference type="PROSITE-ProRule" id="PRU00339"/>
    </source>
</evidence>
<evidence type="ECO:0000313" key="3">
    <source>
        <dbReference type="EMBL" id="HIG63867.1"/>
    </source>
</evidence>
<evidence type="ECO:0000313" key="4">
    <source>
        <dbReference type="Proteomes" id="UP000589516"/>
    </source>
</evidence>
<dbReference type="SMART" id="SM00564">
    <property type="entry name" value="PQQ"/>
    <property type="match status" value="5"/>
</dbReference>